<reference evidence="2" key="1">
    <citation type="journal article" date="2020" name="New Phytol.">
        <title>Comparative genomics reveals dynamic genome evolution in host specialist ectomycorrhizal fungi.</title>
        <authorList>
            <person name="Lofgren L.A."/>
            <person name="Nguyen N.H."/>
            <person name="Vilgalys R."/>
            <person name="Ruytinx J."/>
            <person name="Liao H.L."/>
            <person name="Branco S."/>
            <person name="Kuo A."/>
            <person name="LaButti K."/>
            <person name="Lipzen A."/>
            <person name="Andreopoulos W."/>
            <person name="Pangilinan J."/>
            <person name="Riley R."/>
            <person name="Hundley H."/>
            <person name="Na H."/>
            <person name="Barry K."/>
            <person name="Grigoriev I.V."/>
            <person name="Stajich J.E."/>
            <person name="Kennedy P.G."/>
        </authorList>
    </citation>
    <scope>NUCLEOTIDE SEQUENCE</scope>
    <source>
        <strain evidence="2">FC203</strain>
    </source>
</reference>
<feature type="compositionally biased region" description="Polar residues" evidence="1">
    <location>
        <begin position="382"/>
        <end position="397"/>
    </location>
</feature>
<accession>A0AAD4E2C0</accession>
<dbReference type="RefSeq" id="XP_041222579.1">
    <property type="nucleotide sequence ID" value="XM_041367602.1"/>
</dbReference>
<comment type="caution">
    <text evidence="2">The sequence shown here is derived from an EMBL/GenBank/DDBJ whole genome shotgun (WGS) entry which is preliminary data.</text>
</comment>
<dbReference type="Proteomes" id="UP001195769">
    <property type="component" value="Unassembled WGS sequence"/>
</dbReference>
<feature type="compositionally biased region" description="Gly residues" evidence="1">
    <location>
        <begin position="402"/>
        <end position="411"/>
    </location>
</feature>
<dbReference type="AlphaFoldDB" id="A0AAD4E2C0"/>
<keyword evidence="3" id="KW-1185">Reference proteome</keyword>
<dbReference type="EMBL" id="JABBWK010000050">
    <property type="protein sequence ID" value="KAG1897003.1"/>
    <property type="molecule type" value="Genomic_DNA"/>
</dbReference>
<feature type="compositionally biased region" description="Pro residues" evidence="1">
    <location>
        <begin position="52"/>
        <end position="68"/>
    </location>
</feature>
<name>A0AAD4E2C0_9AGAM</name>
<feature type="compositionally biased region" description="Polar residues" evidence="1">
    <location>
        <begin position="1"/>
        <end position="13"/>
    </location>
</feature>
<dbReference type="GeneID" id="64661900"/>
<evidence type="ECO:0000256" key="1">
    <source>
        <dbReference type="SAM" id="MobiDB-lite"/>
    </source>
</evidence>
<gene>
    <name evidence="2" type="ORF">F5891DRAFT_1192417</name>
</gene>
<sequence>MTKAATASAQHMMTDSRDNKCARQNPHLSDMSESDEEGLSSTKKPTLAVNPAPQPTPQPIAQPTAQPPPQLTLHVQQLDLTSLPSVNGVLTLNNGLRLTAPPTGGFLTPQLGQLVWRNVALALRDKWPQKEGPKAWARTFRAQYEENAQMTNIKMRNLIALIIGEAAASSLLISTPSAEGELFERLQPPYNFLISGVPQSAITRLTGLGVCSSPDITCFFIPYNQPLPKYICTLECFTFPDCEGSNSGIAALVKQTIRMHPNISHFIHQHIPSPDAEAAIKAIDSIRVTSLSIAVSRNLSHTVWNIYVDSPPNLSLKDYFEWSNLIRDLQFTSEDYGTGLVCSEDRQFLCTGCKSYDHPTGLCPFPKILGWFSPATSTNDDTSNVSLDNRAHTSQNSRGNPNRGGRGLVGRGRGRGKRGRGQY</sequence>
<evidence type="ECO:0000313" key="2">
    <source>
        <dbReference type="EMBL" id="KAG1897003.1"/>
    </source>
</evidence>
<feature type="compositionally biased region" description="Basic residues" evidence="1">
    <location>
        <begin position="412"/>
        <end position="423"/>
    </location>
</feature>
<evidence type="ECO:0000313" key="3">
    <source>
        <dbReference type="Proteomes" id="UP001195769"/>
    </source>
</evidence>
<feature type="region of interest" description="Disordered" evidence="1">
    <location>
        <begin position="382"/>
        <end position="423"/>
    </location>
</feature>
<protein>
    <submittedName>
        <fullName evidence="2">Uncharacterized protein</fullName>
    </submittedName>
</protein>
<proteinExistence type="predicted"/>
<feature type="region of interest" description="Disordered" evidence="1">
    <location>
        <begin position="1"/>
        <end position="68"/>
    </location>
</feature>
<organism evidence="2 3">
    <name type="scientific">Suillus fuscotomentosus</name>
    <dbReference type="NCBI Taxonomy" id="1912939"/>
    <lineage>
        <taxon>Eukaryota</taxon>
        <taxon>Fungi</taxon>
        <taxon>Dikarya</taxon>
        <taxon>Basidiomycota</taxon>
        <taxon>Agaricomycotina</taxon>
        <taxon>Agaricomycetes</taxon>
        <taxon>Agaricomycetidae</taxon>
        <taxon>Boletales</taxon>
        <taxon>Suillineae</taxon>
        <taxon>Suillaceae</taxon>
        <taxon>Suillus</taxon>
    </lineage>
</organism>